<reference evidence="5" key="2">
    <citation type="submission" date="2021-08" db="EMBL/GenBank/DDBJ databases">
        <authorList>
            <person name="Tani A."/>
            <person name="Ola A."/>
            <person name="Ogura Y."/>
            <person name="Katsura K."/>
            <person name="Hayashi T."/>
        </authorList>
    </citation>
    <scope>NUCLEOTIDE SEQUENCE</scope>
    <source>
        <strain evidence="5">JCM 32048</strain>
    </source>
</reference>
<accession>A0AA37M6Y8</accession>
<dbReference type="Gene3D" id="3.40.30.10">
    <property type="entry name" value="Glutaredoxin"/>
    <property type="match status" value="1"/>
</dbReference>
<comment type="similarity">
    <text evidence="2">Belongs to the thioredoxin family. DsbA subfamily.</text>
</comment>
<feature type="domain" description="Thioredoxin" evidence="4">
    <location>
        <begin position="17"/>
        <end position="218"/>
    </location>
</feature>
<feature type="chain" id="PRO_5041251498" description="Thioredoxin domain-containing protein" evidence="3">
    <location>
        <begin position="33"/>
        <end position="219"/>
    </location>
</feature>
<dbReference type="EMBL" id="BPQJ01000034">
    <property type="protein sequence ID" value="GJD65080.1"/>
    <property type="molecule type" value="Genomic_DNA"/>
</dbReference>
<comment type="caution">
    <text evidence="5">The sequence shown here is derived from an EMBL/GenBank/DDBJ whole genome shotgun (WGS) entry which is preliminary data.</text>
</comment>
<dbReference type="SUPFAM" id="SSF52833">
    <property type="entry name" value="Thioredoxin-like"/>
    <property type="match status" value="1"/>
</dbReference>
<dbReference type="PANTHER" id="PTHR13887">
    <property type="entry name" value="GLUTATHIONE S-TRANSFERASE KAPPA"/>
    <property type="match status" value="1"/>
</dbReference>
<dbReference type="InterPro" id="IPR006311">
    <property type="entry name" value="TAT_signal"/>
</dbReference>
<sequence length="219" mass="24098">MLTRREALTLTGSALGAALLAPALPFSALTQAALAQGPVVDGLMQPGPLGDVWLGPDNARCTIIEYASMTCSHCAAFHKTTWPALKERWIDAGKVRFTLREFPLDPLATAAFMLARSDNGARYYPITDMLFDQQQNWAFVPKPLDALEQMMRQAGFSKEKFEATLKDQTLYDAVNAVKEKAMTTFKVNATPTFFINGQKYQGEMTIDGMEKVIKPIVGA</sequence>
<dbReference type="PROSITE" id="PS51352">
    <property type="entry name" value="THIOREDOXIN_2"/>
    <property type="match status" value="1"/>
</dbReference>
<feature type="signal peptide" evidence="3">
    <location>
        <begin position="1"/>
        <end position="32"/>
    </location>
</feature>
<comment type="function">
    <text evidence="1">May be required for disulfide bond formation in some proteins.</text>
</comment>
<dbReference type="InterPro" id="IPR013766">
    <property type="entry name" value="Thioredoxin_domain"/>
</dbReference>
<dbReference type="PROSITE" id="PS51318">
    <property type="entry name" value="TAT"/>
    <property type="match status" value="1"/>
</dbReference>
<evidence type="ECO:0000256" key="1">
    <source>
        <dbReference type="ARBA" id="ARBA00003565"/>
    </source>
</evidence>
<dbReference type="AlphaFoldDB" id="A0AA37M6Y8"/>
<organism evidence="5 6">
    <name type="scientific">Methylobacterium frigidaeris</name>
    <dbReference type="NCBI Taxonomy" id="2038277"/>
    <lineage>
        <taxon>Bacteria</taxon>
        <taxon>Pseudomonadati</taxon>
        <taxon>Pseudomonadota</taxon>
        <taxon>Alphaproteobacteria</taxon>
        <taxon>Hyphomicrobiales</taxon>
        <taxon>Methylobacteriaceae</taxon>
        <taxon>Methylobacterium</taxon>
    </lineage>
</organism>
<dbReference type="InterPro" id="IPR036249">
    <property type="entry name" value="Thioredoxin-like_sf"/>
</dbReference>
<keyword evidence="6" id="KW-1185">Reference proteome</keyword>
<dbReference type="Proteomes" id="UP001055286">
    <property type="component" value="Unassembled WGS sequence"/>
</dbReference>
<evidence type="ECO:0000313" key="5">
    <source>
        <dbReference type="EMBL" id="GJD65080.1"/>
    </source>
</evidence>
<evidence type="ECO:0000256" key="3">
    <source>
        <dbReference type="SAM" id="SignalP"/>
    </source>
</evidence>
<evidence type="ECO:0000256" key="2">
    <source>
        <dbReference type="ARBA" id="ARBA00005791"/>
    </source>
</evidence>
<dbReference type="RefSeq" id="WP_099905643.1">
    <property type="nucleotide sequence ID" value="NZ_BPQJ01000034.1"/>
</dbReference>
<protein>
    <recommendedName>
        <fullName evidence="4">Thioredoxin domain-containing protein</fullName>
    </recommendedName>
</protein>
<evidence type="ECO:0000313" key="6">
    <source>
        <dbReference type="Proteomes" id="UP001055286"/>
    </source>
</evidence>
<dbReference type="Pfam" id="PF13462">
    <property type="entry name" value="Thioredoxin_4"/>
    <property type="match status" value="1"/>
</dbReference>
<dbReference type="InterPro" id="IPR012336">
    <property type="entry name" value="Thioredoxin-like_fold"/>
</dbReference>
<evidence type="ECO:0000259" key="4">
    <source>
        <dbReference type="PROSITE" id="PS51352"/>
    </source>
</evidence>
<reference evidence="5" key="1">
    <citation type="journal article" date="2016" name="Front. Microbiol.">
        <title>Genome Sequence of the Piezophilic, Mesophilic Sulfate-Reducing Bacterium Desulfovibrio indicus J2T.</title>
        <authorList>
            <person name="Cao J."/>
            <person name="Maignien L."/>
            <person name="Shao Z."/>
            <person name="Alain K."/>
            <person name="Jebbar M."/>
        </authorList>
    </citation>
    <scope>NUCLEOTIDE SEQUENCE</scope>
    <source>
        <strain evidence="5">JCM 32048</strain>
    </source>
</reference>
<gene>
    <name evidence="5" type="ORF">MPEAHAMD_5266</name>
</gene>
<name>A0AA37M6Y8_9HYPH</name>
<keyword evidence="3" id="KW-0732">Signal</keyword>
<dbReference type="PANTHER" id="PTHR13887:SF56">
    <property type="entry name" value="THIOREDOXIN-LIKE REDUCTASE RV2466C"/>
    <property type="match status" value="1"/>
</dbReference>
<proteinExistence type="inferred from homology"/>